<sequence>MSNKILCPTDGSDHAKVGFDRAVELAKQSGARLTVCVVNIAHGGARGPTINHWKEGEVAELLGAAEAAGKAAGLVDVGTVELVAREAAPAIIAYAEQNAYDHIVMGTGDKRGVKRLVLGSVAAEVAGQAPCTVTVAR</sequence>
<dbReference type="RefSeq" id="WP_164623851.1">
    <property type="nucleotide sequence ID" value="NZ_JAAIVJ010000002.1"/>
</dbReference>
<accession>A0A6M0QQN7</accession>
<dbReference type="PANTHER" id="PTHR46268:SF6">
    <property type="entry name" value="UNIVERSAL STRESS PROTEIN UP12"/>
    <property type="match status" value="1"/>
</dbReference>
<evidence type="ECO:0000256" key="1">
    <source>
        <dbReference type="ARBA" id="ARBA00008791"/>
    </source>
</evidence>
<dbReference type="EMBL" id="JAAIVJ010000002">
    <property type="protein sequence ID" value="NEY89815.1"/>
    <property type="molecule type" value="Genomic_DNA"/>
</dbReference>
<dbReference type="CDD" id="cd00293">
    <property type="entry name" value="USP-like"/>
    <property type="match status" value="1"/>
</dbReference>
<dbReference type="Gene3D" id="3.40.50.620">
    <property type="entry name" value="HUPs"/>
    <property type="match status" value="1"/>
</dbReference>
<reference evidence="3 4" key="1">
    <citation type="submission" date="2020-02" db="EMBL/GenBank/DDBJ databases">
        <authorList>
            <person name="Chen W.-M."/>
        </authorList>
    </citation>
    <scope>NUCLEOTIDE SEQUENCE [LARGE SCALE GENOMIC DNA]</scope>
    <source>
        <strain evidence="3 4">KMS-5</strain>
    </source>
</reference>
<organism evidence="3 4">
    <name type="scientific">Tabrizicola oligotrophica</name>
    <dbReference type="NCBI Taxonomy" id="2710650"/>
    <lineage>
        <taxon>Bacteria</taxon>
        <taxon>Pseudomonadati</taxon>
        <taxon>Pseudomonadota</taxon>
        <taxon>Alphaproteobacteria</taxon>
        <taxon>Rhodobacterales</taxon>
        <taxon>Paracoccaceae</taxon>
        <taxon>Tabrizicola</taxon>
    </lineage>
</organism>
<dbReference type="InterPro" id="IPR014729">
    <property type="entry name" value="Rossmann-like_a/b/a_fold"/>
</dbReference>
<proteinExistence type="inferred from homology"/>
<comment type="caution">
    <text evidence="3">The sequence shown here is derived from an EMBL/GenBank/DDBJ whole genome shotgun (WGS) entry which is preliminary data.</text>
</comment>
<keyword evidence="4" id="KW-1185">Reference proteome</keyword>
<evidence type="ECO:0000313" key="4">
    <source>
        <dbReference type="Proteomes" id="UP000477782"/>
    </source>
</evidence>
<dbReference type="InterPro" id="IPR006015">
    <property type="entry name" value="Universal_stress_UspA"/>
</dbReference>
<comment type="similarity">
    <text evidence="1">Belongs to the universal stress protein A family.</text>
</comment>
<dbReference type="Pfam" id="PF00582">
    <property type="entry name" value="Usp"/>
    <property type="match status" value="1"/>
</dbReference>
<protein>
    <submittedName>
        <fullName evidence="3">Universal stress protein</fullName>
    </submittedName>
</protein>
<evidence type="ECO:0000313" key="3">
    <source>
        <dbReference type="EMBL" id="NEY89815.1"/>
    </source>
</evidence>
<dbReference type="AlphaFoldDB" id="A0A6M0QQN7"/>
<dbReference type="Proteomes" id="UP000477782">
    <property type="component" value="Unassembled WGS sequence"/>
</dbReference>
<dbReference type="InterPro" id="IPR006016">
    <property type="entry name" value="UspA"/>
</dbReference>
<evidence type="ECO:0000259" key="2">
    <source>
        <dbReference type="Pfam" id="PF00582"/>
    </source>
</evidence>
<name>A0A6M0QQN7_9RHOB</name>
<dbReference type="PRINTS" id="PR01438">
    <property type="entry name" value="UNVRSLSTRESS"/>
</dbReference>
<dbReference type="PANTHER" id="PTHR46268">
    <property type="entry name" value="STRESS RESPONSE PROTEIN NHAX"/>
    <property type="match status" value="1"/>
</dbReference>
<dbReference type="SUPFAM" id="SSF52402">
    <property type="entry name" value="Adenine nucleotide alpha hydrolases-like"/>
    <property type="match status" value="1"/>
</dbReference>
<gene>
    <name evidence="3" type="ORF">G4Z14_05840</name>
</gene>
<feature type="domain" description="UspA" evidence="2">
    <location>
        <begin position="1"/>
        <end position="137"/>
    </location>
</feature>